<accession>A0A5N6RGM1</accession>
<feature type="region of interest" description="Disordered" evidence="1">
    <location>
        <begin position="829"/>
        <end position="848"/>
    </location>
</feature>
<keyword evidence="2" id="KW-1133">Transmembrane helix</keyword>
<evidence type="ECO:0000313" key="3">
    <source>
        <dbReference type="EMBL" id="KAE8076957.1"/>
    </source>
</evidence>
<dbReference type="Proteomes" id="UP000327013">
    <property type="component" value="Chromosome 6"/>
</dbReference>
<feature type="transmembrane region" description="Helical" evidence="2">
    <location>
        <begin position="1153"/>
        <end position="1175"/>
    </location>
</feature>
<evidence type="ECO:0000313" key="4">
    <source>
        <dbReference type="Proteomes" id="UP000327013"/>
    </source>
</evidence>
<reference evidence="3 4" key="1">
    <citation type="submission" date="2019-06" db="EMBL/GenBank/DDBJ databases">
        <title>A chromosomal-level reference genome of Carpinus fangiana (Coryloideae, Betulaceae).</title>
        <authorList>
            <person name="Yang X."/>
            <person name="Wang Z."/>
            <person name="Zhang L."/>
            <person name="Hao G."/>
            <person name="Liu J."/>
            <person name="Yang Y."/>
        </authorList>
    </citation>
    <scope>NUCLEOTIDE SEQUENCE [LARGE SCALE GENOMIC DNA]</scope>
    <source>
        <strain evidence="3">Cfa_2016G</strain>
        <tissue evidence="3">Leaf</tissue>
    </source>
</reference>
<dbReference type="PANTHER" id="PTHR33739:SF5">
    <property type="entry name" value="MEDIATOR OF RNA POLYMERASE II TRANSCRIPTION SUBUNIT 33A"/>
    <property type="match status" value="1"/>
</dbReference>
<dbReference type="EMBL" id="CM017326">
    <property type="protein sequence ID" value="KAE8076957.1"/>
    <property type="molecule type" value="Genomic_DNA"/>
</dbReference>
<sequence>MEVSVHDSIWDSVRELTQVAQRKGSDPLLWALQLSSSLSSAGVALPSVELADVLVSYICWDNNLPILWKFLEKALMLRIVPPMLVLALLSVRVIPSRHSRPAAYRLYLELLKRHAFTLKYQISGLNYGKVMKSIDAVLHLSQRFGIPPNEPGILVVEFIFSIVWQLLDATLDDEGLLERTPEKKSIWPAKSQEMEIDPHDSYDEKRAELQERLQNVNTEMAIELIGQFLQNKVTSRIIYLARRNMSTHWVDFVRRLRLLEANSSALRNSKALTPEALQQLTLDTGIVLSRECKTSSLQKFHAVMAFGSLSSSSSLCQGASCSALWLPLDLLLEDFMDGYQIDATSAIEIITGLIKTLQAINGTTWHDTFLGLWIAALRIVQRERDPIEGPMPRLDTRLSILLSITPLVVADLIEEEESASVDETECGSTNHWKDKKDSGKTRNDLVSSLQMLGDYQGLLTPPQSVVEAANQATAKAMFFVSGINVGSAYFECISVKDMPINCSGNMRHLIVEACIARNLLDTSAYRWPGYVNGRINQIPHSVPAQAPSWSSFMKGAPLTPVLINALVSTPASSLAELEKIFEIAVNGSDGEKMSAATILCGASLIRGWNIQEHTVHFIARLLSPPVPPEYSGTDSHLISYAPMLNVLIVGIASVDCAHIFSLHGLVPQLACSLMPICEVFGSCVPNVSWTLTNGEQISAHALFSSAFILLLKLWRFNHPPIEHGVGDTPTVGSKLTPEYLLLLRNSYLVSSGNVNKNRNRRRLSALASSSSPEHIFVDSFPKLKVWNRQHQACIASTLSGLVHGTPVHQIVDGLLNMMFRKICRGSQSLTSVTSGSSSSSGPGNEDTSLRPKLPAWDILKAVPFVVDAALTACSHGKLSPRELATGLKDLADFLPASLATIVSYFSAEVTRGVWKPVFMNGTDWPSPAANLSNVEEQIKKILAATGVDVPSLAAGGNSPSTLPLPLAAFVSLTITYKIDRASERFLNLAGPALESLAAGCPWPCMPIVASLWTQKAKRWSDFLVFSASRTVFLHNSDAVVQLLKSCFAATLGLNATPISSSGGVGALLGHGFGSHFCGGISPVAPGILYLRVYRSIRDIVFITEEIVSLLMHSVREIASSGLHRERLEKLRMSKIGMRYRQVSLAAAMTRVKLAAALGASLVWLSGGLGLVQSLIKETLPSWFISVHRSEQEEGSEGMVAMLGGYALAYFAVLCGAFAWGVDSTSSASKRRPKILGTHMEFLASALDGKISLGCDWATWRAYVSAFVTLMVGCTPDWVLEVDVHVLKRISNGLRQWNEEELALALLGIGGVGTMGAAAELIIENDISIWESVIEMTKEAQEKGSDPLLWAVQLSSYLNSTEVCVCLPSIELADVLVSYICWDNNVPILWKFLDRALVLNIVPPMLVLALLSTRVIPSRLVQPAAYRLFMELLKRHVFTLKSQLNGMNYQRVMQSIDTVLQLSQIFDMQTSQSGAIVVEFIFAIVWQLLDASLDDEGLLANTSEKKPRWVTNPHDMEIGRNYGEKQTEHHDRMQKFNTVMAIELIGQFLQNKVTSGILNLARQNMSTHWEGFTQFLQLLATNSSALRDTKVITPEALLQLTSCTHMVSRKCKLKSMQKFHDTVAIGPLASSAALCSGASQSSLWLPLDLVLEDAVDSSEINSRSAIETITCFIKVLRAINCTTWHNTFMLLWTAALRLVQRERNPTEAPRPRLDSRLSLLLSITTLVVADLIEEEESAPLDETEYGSTNHWEEKRIPGKCRIDLVSSLQMLGDYKGLLIPPQSTASAANQAAAKAMFFISGIHDGNAYLECISVKDMPTNCSGNMHHLIVEACIARNLLDTSAYFWPGYVNGNISHIPHSVPAGVPGWSSLMQGASLTPVMINALVSRPASSLMELEKIFEIAVNGSNDEKISVAMILCGASLIWGWNLQEHTADFIVRLLSPPAPAEYFGSESHLIAYAPLLNGLILGIASSDNLEIFSLHGLVPTLACSLMSICEVFGSCVSNVLCTIATGEIISARDVFSNAFVVLLRLWRFDHRPLERRVGEPPAFIPTPEYLLLCRNSHLESSGNVHQGRNKRRLSAVATSSSVHPIFFYSFPKLKVWYQQHLACVASPLSRLEHTSVHHIVDELLKIMFSNICKGSQSVHSVTSGSSDFSGTKDEDTLLRLKLTAWDILEAVPFVVDVVLTACDNGKLSPRGLATGLKNLSDILLASLASVISYFSAEVTRGIWKPVSMNGTDWPSPDANLSKVEEKLKKIIAATGVDFPNIASGGSSTATLPLPLAAFVSLTLTYKASEHFLNLAGPALESLAAGCPWPCMLIVASLWTQKAKRWSDFLVFSASRTAFLQNNDAVVQLLKSCFVATLGLNAMPISGSTGGVGALLGYGLGSHLRGGINSPVAPGIHYLRVYQSIKDIVFITEEIVSLLMHSVREIASSGLPRERLKKLRMSKIGMRYRQVSLAAAMTRVKLAATLGASLVWLSGGLNLVQSLIKETLPSWFISVHRSEQKEESEGMVAMLGGYALAYFALLCGAFAWGVDSSSTSIWRPKILGTHMEFLANALDGKISLGCDWATWRAYVSEFMTLMVSCTPNWVLEVDVDVLKRLSNGLRRWNEEELALALLGIGGVGTMGAAAELIIENDIWKLYRLQLHFHCPWLPL</sequence>
<gene>
    <name evidence="3" type="ORF">FH972_015573</name>
</gene>
<keyword evidence="2" id="KW-0472">Membrane</keyword>
<feature type="compositionally biased region" description="Low complexity" evidence="1">
    <location>
        <begin position="829"/>
        <end position="846"/>
    </location>
</feature>
<feature type="transmembrane region" description="Helical" evidence="2">
    <location>
        <begin position="1198"/>
        <end position="1221"/>
    </location>
</feature>
<keyword evidence="2" id="KW-0812">Transmembrane</keyword>
<dbReference type="OrthoDB" id="10403829at2759"/>
<evidence type="ECO:0000256" key="2">
    <source>
        <dbReference type="SAM" id="Phobius"/>
    </source>
</evidence>
<feature type="transmembrane region" description="Helical" evidence="2">
    <location>
        <begin position="2614"/>
        <end position="2635"/>
    </location>
</feature>
<feature type="transmembrane region" description="Helical" evidence="2">
    <location>
        <begin position="2512"/>
        <end position="2535"/>
    </location>
</feature>
<evidence type="ECO:0008006" key="5">
    <source>
        <dbReference type="Google" id="ProtNLM"/>
    </source>
</evidence>
<proteinExistence type="predicted"/>
<dbReference type="InterPro" id="IPR039638">
    <property type="entry name" value="MED33A/B"/>
</dbReference>
<dbReference type="GO" id="GO:0016592">
    <property type="term" value="C:mediator complex"/>
    <property type="evidence" value="ECO:0007669"/>
    <property type="project" value="InterPro"/>
</dbReference>
<protein>
    <recommendedName>
        <fullName evidence="5">Mediator of RNA polymerase II transcription subunit 33A</fullName>
    </recommendedName>
</protein>
<name>A0A5N6RGM1_9ROSI</name>
<keyword evidence="4" id="KW-1185">Reference proteome</keyword>
<organism evidence="3 4">
    <name type="scientific">Carpinus fangiana</name>
    <dbReference type="NCBI Taxonomy" id="176857"/>
    <lineage>
        <taxon>Eukaryota</taxon>
        <taxon>Viridiplantae</taxon>
        <taxon>Streptophyta</taxon>
        <taxon>Embryophyta</taxon>
        <taxon>Tracheophyta</taxon>
        <taxon>Spermatophyta</taxon>
        <taxon>Magnoliopsida</taxon>
        <taxon>eudicotyledons</taxon>
        <taxon>Gunneridae</taxon>
        <taxon>Pentapetalae</taxon>
        <taxon>rosids</taxon>
        <taxon>fabids</taxon>
        <taxon>Fagales</taxon>
        <taxon>Betulaceae</taxon>
        <taxon>Carpinus</taxon>
    </lineage>
</organism>
<dbReference type="PANTHER" id="PTHR33739">
    <property type="entry name" value="OS07G0681500 PROTEIN"/>
    <property type="match status" value="1"/>
</dbReference>
<feature type="transmembrane region" description="Helical" evidence="2">
    <location>
        <begin position="1396"/>
        <end position="1415"/>
    </location>
</feature>
<evidence type="ECO:0000256" key="1">
    <source>
        <dbReference type="SAM" id="MobiDB-lite"/>
    </source>
</evidence>
<dbReference type="GO" id="GO:2000762">
    <property type="term" value="P:regulation of phenylpropanoid metabolic process"/>
    <property type="evidence" value="ECO:0007669"/>
    <property type="project" value="InterPro"/>
</dbReference>